<feature type="chain" id="PRO_5020255829" description="Stigma-specific STIG1-like protein 1" evidence="3">
    <location>
        <begin position="25"/>
        <end position="124"/>
    </location>
</feature>
<dbReference type="AlphaFoldDB" id="A0A4S8IY23"/>
<dbReference type="EMBL" id="PYDT01000008">
    <property type="protein sequence ID" value="THU53811.1"/>
    <property type="molecule type" value="Genomic_DNA"/>
</dbReference>
<dbReference type="PANTHER" id="PTHR33227">
    <property type="entry name" value="STIGMA-SPECIFIC STIG1-LIKE PROTEIN 3"/>
    <property type="match status" value="1"/>
</dbReference>
<dbReference type="InterPro" id="IPR006969">
    <property type="entry name" value="Stig-like"/>
</dbReference>
<evidence type="ECO:0000313" key="5">
    <source>
        <dbReference type="Proteomes" id="UP000317650"/>
    </source>
</evidence>
<evidence type="ECO:0000256" key="1">
    <source>
        <dbReference type="ARBA" id="ARBA00006010"/>
    </source>
</evidence>
<proteinExistence type="inferred from homology"/>
<accession>A0A4S8IY23</accession>
<evidence type="ECO:0008006" key="6">
    <source>
        <dbReference type="Google" id="ProtNLM"/>
    </source>
</evidence>
<keyword evidence="2 3" id="KW-0732">Signal</keyword>
<dbReference type="Pfam" id="PF04885">
    <property type="entry name" value="Stig1"/>
    <property type="match status" value="1"/>
</dbReference>
<evidence type="ECO:0000313" key="4">
    <source>
        <dbReference type="EMBL" id="THU53811.1"/>
    </source>
</evidence>
<comment type="similarity">
    <text evidence="1">Belongs to the STIG1 family.</text>
</comment>
<comment type="caution">
    <text evidence="4">The sequence shown here is derived from an EMBL/GenBank/DDBJ whole genome shotgun (WGS) entry which is preliminary data.</text>
</comment>
<gene>
    <name evidence="4" type="ORF">C4D60_Mb10t18360</name>
</gene>
<sequence length="124" mass="13062">MGQAAVLLVAIAIAFLALSPTATGDIGGGRRSRFLAVTAPKNKKCSIDPTVCYGAGSPGRRCCGDQCVDTDSDPFNCGKCGKMCKFTRACCGGKCVRLAFDKKNCGSCFNRCKKTCMYGLCDYA</sequence>
<evidence type="ECO:0000256" key="3">
    <source>
        <dbReference type="SAM" id="SignalP"/>
    </source>
</evidence>
<dbReference type="STRING" id="52838.A0A4S8IY23"/>
<feature type="signal peptide" evidence="3">
    <location>
        <begin position="1"/>
        <end position="24"/>
    </location>
</feature>
<dbReference type="Proteomes" id="UP000317650">
    <property type="component" value="Chromosome 10"/>
</dbReference>
<organism evidence="4 5">
    <name type="scientific">Musa balbisiana</name>
    <name type="common">Banana</name>
    <dbReference type="NCBI Taxonomy" id="52838"/>
    <lineage>
        <taxon>Eukaryota</taxon>
        <taxon>Viridiplantae</taxon>
        <taxon>Streptophyta</taxon>
        <taxon>Embryophyta</taxon>
        <taxon>Tracheophyta</taxon>
        <taxon>Spermatophyta</taxon>
        <taxon>Magnoliopsida</taxon>
        <taxon>Liliopsida</taxon>
        <taxon>Zingiberales</taxon>
        <taxon>Musaceae</taxon>
        <taxon>Musa</taxon>
    </lineage>
</organism>
<protein>
    <recommendedName>
        <fullName evidence="6">Stigma-specific STIG1-like protein 1</fullName>
    </recommendedName>
</protein>
<name>A0A4S8IY23_MUSBA</name>
<reference evidence="4 5" key="1">
    <citation type="journal article" date="2019" name="Nat. Plants">
        <title>Genome sequencing of Musa balbisiana reveals subgenome evolution and function divergence in polyploid bananas.</title>
        <authorList>
            <person name="Yao X."/>
        </authorList>
    </citation>
    <scope>NUCLEOTIDE SEQUENCE [LARGE SCALE GENOMIC DNA]</scope>
    <source>
        <strain evidence="5">cv. DH-PKW</strain>
        <tissue evidence="4">Leaves</tissue>
    </source>
</reference>
<evidence type="ECO:0000256" key="2">
    <source>
        <dbReference type="ARBA" id="ARBA00022729"/>
    </source>
</evidence>
<dbReference type="PANTHER" id="PTHR33227:SF54">
    <property type="entry name" value="PROTEIN STIG1"/>
    <property type="match status" value="1"/>
</dbReference>
<keyword evidence="5" id="KW-1185">Reference proteome</keyword>